<evidence type="ECO:0000256" key="1">
    <source>
        <dbReference type="ARBA" id="ARBA00022737"/>
    </source>
</evidence>
<dbReference type="RefSeq" id="XP_001904178.1">
    <property type="nucleotide sequence ID" value="XM_001904143.1"/>
</dbReference>
<dbReference type="EMBL" id="CU633457">
    <property type="protein sequence ID" value="CAP61955.1"/>
    <property type="molecule type" value="Genomic_DNA"/>
</dbReference>
<dbReference type="VEuPathDB" id="FungiDB:PODANS_5_1538"/>
<reference evidence="3" key="2">
    <citation type="submission" date="2008-07" db="EMBL/GenBank/DDBJ databases">
        <authorList>
            <person name="Genoscope - CEA"/>
        </authorList>
    </citation>
    <scope>NUCLEOTIDE SEQUENCE</scope>
    <source>
        <strain evidence="3">S mat+</strain>
    </source>
</reference>
<reference evidence="5" key="3">
    <citation type="journal article" date="2014" name="Genetics">
        <title>Maintaining two mating types: Structure of the mating type locus and its role in heterokaryosis in Podospora anserina.</title>
        <authorList>
            <person name="Grognet P."/>
            <person name="Bidard F."/>
            <person name="Kuchly C."/>
            <person name="Tong L.C.H."/>
            <person name="Coppin E."/>
            <person name="Benkhali J.A."/>
            <person name="Couloux A."/>
            <person name="Wincker P."/>
            <person name="Debuchy R."/>
            <person name="Silar P."/>
        </authorList>
    </citation>
    <scope>GENOME REANNOTATION</scope>
    <source>
        <strain evidence="5">S / ATCC MYA-4624 / DSM 980 / FGSC 10383</strain>
    </source>
</reference>
<reference evidence="4" key="4">
    <citation type="submission" date="2015-04" db="EMBL/GenBank/DDBJ databases">
        <title>Maintaining two mating types: Structure of the mating type locus and its role in heterokaryosis in Podospora anserina.</title>
        <authorList>
            <person name="Grognet P."/>
            <person name="Bidard F."/>
            <person name="Kuchly C."/>
            <person name="Chan Ho Tong L."/>
            <person name="Coppin E."/>
            <person name="Ait Benkhali J."/>
            <person name="Couloux A."/>
            <person name="Wincker P."/>
            <person name="Debuchy R."/>
            <person name="Silar P."/>
        </authorList>
    </citation>
    <scope>NUCLEOTIDE SEQUENCE</scope>
</reference>
<dbReference type="EMBL" id="FO904940">
    <property type="protein sequence ID" value="CDP29031.1"/>
    <property type="molecule type" value="Genomic_DNA"/>
</dbReference>
<evidence type="ECO:0000313" key="3">
    <source>
        <dbReference type="EMBL" id="CAP61955.1"/>
    </source>
</evidence>
<keyword evidence="1" id="KW-0677">Repeat</keyword>
<dbReference type="OrthoDB" id="21416at2759"/>
<sequence>MAKNLLYQLCIKDDRLMEYVDAVMSEEGQAVLQRPELANKLVTTAMKNQEKLFVIIDGVDECLKPEKKKIIQWIQSMVAAGPDTSDDDDDMTQPDSTGTLRLLLVSQEDAECTRLLKGYLLGWRPRKVTGCENEAKMAKKCKKIQPQEQTGVGLGKPGPFGAPQYPTLKISPEDNHDDIKAFCEYWKPKIRAKHPKLQVGDGPASTTSNVLARADAFRLREELEWLRQDSGKLGVVGKLS</sequence>
<proteinExistence type="predicted"/>
<dbReference type="Proteomes" id="UP000001197">
    <property type="component" value="Chromosome 5"/>
</dbReference>
<protein>
    <submittedName>
        <fullName evidence="3">Podospora anserina S mat+ genomic DNA chromosome 5, supercontig 1</fullName>
    </submittedName>
</protein>
<gene>
    <name evidence="3" type="ORF">PODANS_5_1538</name>
</gene>
<organism evidence="3">
    <name type="scientific">Podospora anserina (strain S / ATCC MYA-4624 / DSM 980 / FGSC 10383)</name>
    <name type="common">Pleurage anserina</name>
    <dbReference type="NCBI Taxonomy" id="515849"/>
    <lineage>
        <taxon>Eukaryota</taxon>
        <taxon>Fungi</taxon>
        <taxon>Dikarya</taxon>
        <taxon>Ascomycota</taxon>
        <taxon>Pezizomycotina</taxon>
        <taxon>Sordariomycetes</taxon>
        <taxon>Sordariomycetidae</taxon>
        <taxon>Sordariales</taxon>
        <taxon>Podosporaceae</taxon>
        <taxon>Podospora</taxon>
        <taxon>Podospora anserina</taxon>
    </lineage>
</organism>
<dbReference type="InterPro" id="IPR056884">
    <property type="entry name" value="NPHP3-like_N"/>
</dbReference>
<dbReference type="HOGENOM" id="CLU_1156813_0_0_1"/>
<evidence type="ECO:0000259" key="2">
    <source>
        <dbReference type="Pfam" id="PF24883"/>
    </source>
</evidence>
<dbReference type="GeneID" id="6188243"/>
<evidence type="ECO:0000313" key="4">
    <source>
        <dbReference type="EMBL" id="CDP29031.1"/>
    </source>
</evidence>
<dbReference type="Pfam" id="PF24883">
    <property type="entry name" value="NPHP3_N"/>
    <property type="match status" value="1"/>
</dbReference>
<name>B2AET9_PODAN</name>
<feature type="domain" description="Nephrocystin 3-like N-terminal" evidence="2">
    <location>
        <begin position="2"/>
        <end position="79"/>
    </location>
</feature>
<evidence type="ECO:0000313" key="5">
    <source>
        <dbReference type="Proteomes" id="UP000001197"/>
    </source>
</evidence>
<dbReference type="AlphaFoldDB" id="B2AET9"/>
<dbReference type="KEGG" id="pan:PODANSg1195"/>
<reference evidence="3 5" key="1">
    <citation type="journal article" date="2008" name="Genome Biol.">
        <title>The genome sequence of the model ascomycete fungus Podospora anserina.</title>
        <authorList>
            <person name="Espagne E."/>
            <person name="Lespinet O."/>
            <person name="Malagnac F."/>
            <person name="Da Silva C."/>
            <person name="Jaillon O."/>
            <person name="Porcel B.M."/>
            <person name="Couloux A."/>
            <person name="Aury J.-M."/>
            <person name="Segurens B."/>
            <person name="Poulain J."/>
            <person name="Anthouard V."/>
            <person name="Grossetete S."/>
            <person name="Khalili H."/>
            <person name="Coppin E."/>
            <person name="Dequard-Chablat M."/>
            <person name="Picard M."/>
            <person name="Contamine V."/>
            <person name="Arnaise S."/>
            <person name="Bourdais A."/>
            <person name="Berteaux-Lecellier V."/>
            <person name="Gautheret D."/>
            <person name="de Vries R.P."/>
            <person name="Battaglia E."/>
            <person name="Coutinho P.M."/>
            <person name="Danchin E.G.J."/>
            <person name="Henrissat B."/>
            <person name="El Khoury R."/>
            <person name="Sainsard-Chanet A."/>
            <person name="Boivin A."/>
            <person name="Pinan-Lucarre B."/>
            <person name="Sellem C.H."/>
            <person name="Debuchy R."/>
            <person name="Wincker P."/>
            <person name="Weissenbach J."/>
            <person name="Silar P."/>
        </authorList>
    </citation>
    <scope>NUCLEOTIDE SEQUENCE [LARGE SCALE GENOMIC DNA]</scope>
    <source>
        <strain evidence="5">S / ATCC MYA-4624 / DSM 980 / FGSC 10383</strain>
        <strain evidence="3">S mat+</strain>
    </source>
</reference>
<keyword evidence="5" id="KW-1185">Reference proteome</keyword>
<accession>B2AET9</accession>